<dbReference type="InterPro" id="IPR002201">
    <property type="entry name" value="Glyco_trans_9"/>
</dbReference>
<dbReference type="EMBL" id="MTSD02000003">
    <property type="protein sequence ID" value="OOV87378.1"/>
    <property type="molecule type" value="Genomic_DNA"/>
</dbReference>
<dbReference type="PANTHER" id="PTHR30160">
    <property type="entry name" value="TETRAACYLDISACCHARIDE 4'-KINASE-RELATED"/>
    <property type="match status" value="1"/>
</dbReference>
<evidence type="ECO:0000313" key="4">
    <source>
        <dbReference type="Proteomes" id="UP000190064"/>
    </source>
</evidence>
<dbReference type="Gene3D" id="3.40.50.2000">
    <property type="entry name" value="Glycogen Phosphorylase B"/>
    <property type="match status" value="2"/>
</dbReference>
<reference evidence="3" key="1">
    <citation type="submission" date="2017-02" db="EMBL/GenBank/DDBJ databases">
        <title>Draft Genome Sequence of the Salt Water Bacterium Oceanospirillum linum ATCC 11336.</title>
        <authorList>
            <person name="Trachtenberg A.M."/>
            <person name="Carney J.G."/>
            <person name="Linnane J.D."/>
            <person name="Rheaume B.A."/>
            <person name="Pitts N.L."/>
            <person name="Mykles D.L."/>
            <person name="Maclea K.S."/>
        </authorList>
    </citation>
    <scope>NUCLEOTIDE SEQUENCE [LARGE SCALE GENOMIC DNA]</scope>
    <source>
        <strain evidence="3">ATCC 11336</strain>
    </source>
</reference>
<keyword evidence="4" id="KW-1185">Reference proteome</keyword>
<evidence type="ECO:0000313" key="3">
    <source>
        <dbReference type="EMBL" id="OOV87378.1"/>
    </source>
</evidence>
<dbReference type="CDD" id="cd03789">
    <property type="entry name" value="GT9_LPS_heptosyltransferase"/>
    <property type="match status" value="1"/>
</dbReference>
<dbReference type="InterPro" id="IPR051199">
    <property type="entry name" value="LPS_LOS_Heptosyltrfase"/>
</dbReference>
<comment type="caution">
    <text evidence="3">The sequence shown here is derived from an EMBL/GenBank/DDBJ whole genome shotgun (WGS) entry which is preliminary data.</text>
</comment>
<keyword evidence="1" id="KW-0328">Glycosyltransferase</keyword>
<protein>
    <submittedName>
        <fullName evidence="3">Glycosyl transferase</fullName>
    </submittedName>
</protein>
<dbReference type="Proteomes" id="UP000190064">
    <property type="component" value="Unassembled WGS sequence"/>
</dbReference>
<dbReference type="AlphaFoldDB" id="A0A1T1HBY3"/>
<name>A0A1T1HBY3_OCELI</name>
<accession>A0A1T1HBY3</accession>
<gene>
    <name evidence="3" type="ORF">BTA35_0210480</name>
</gene>
<dbReference type="STRING" id="966.BTA35_0210480"/>
<dbReference type="Pfam" id="PF01075">
    <property type="entry name" value="Glyco_transf_9"/>
    <property type="match status" value="1"/>
</dbReference>
<dbReference type="GO" id="GO:0008713">
    <property type="term" value="F:ADP-heptose-lipopolysaccharide heptosyltransferase activity"/>
    <property type="evidence" value="ECO:0007669"/>
    <property type="project" value="TreeGrafter"/>
</dbReference>
<proteinExistence type="predicted"/>
<keyword evidence="2 3" id="KW-0808">Transferase</keyword>
<sequence>MTRFRKTPPKTICLIRLSALGDVSNVVPVVKRLQQVWPDTRIVWVTGKAEHSLLKGLAGVEFIVYDKSAGLKGMREIWKQLSDTRFDLLLHMQAALRASVLSIGIKAEIKLGFDKARAKDWQWLFTNQRILPRDKSHVVEGFYDFLNTLGIAPERPEDMEWQLPVSQEAIEEARQKCPCDRYVVISPCSSDRARNFRNWTLDGYVDVVEYLYRQYGLKAVITGGNRDIEHHYAKEIMERAGTPVLNLVAQTSLQGLVALIRRASLVIAPDSGPVHFANAVNTPVIGLFATSNVQRTGPYKWQQWVVNKYPEAAKAYMHKSVEQLSWGERVRHPDAMELIQTDDVFLKIDQLLADHSRQP</sequence>
<dbReference type="SUPFAM" id="SSF53756">
    <property type="entry name" value="UDP-Glycosyltransferase/glycogen phosphorylase"/>
    <property type="match status" value="1"/>
</dbReference>
<dbReference type="PANTHER" id="PTHR30160:SF21">
    <property type="entry name" value="LIPOPOLYSACCHARIDE CORE HEPTOSYLTRANSFERASE OPSX"/>
    <property type="match status" value="1"/>
</dbReference>
<evidence type="ECO:0000256" key="1">
    <source>
        <dbReference type="ARBA" id="ARBA00022676"/>
    </source>
</evidence>
<dbReference type="GO" id="GO:0005829">
    <property type="term" value="C:cytosol"/>
    <property type="evidence" value="ECO:0007669"/>
    <property type="project" value="TreeGrafter"/>
</dbReference>
<evidence type="ECO:0000256" key="2">
    <source>
        <dbReference type="ARBA" id="ARBA00022679"/>
    </source>
</evidence>
<dbReference type="GO" id="GO:0009244">
    <property type="term" value="P:lipopolysaccharide core region biosynthetic process"/>
    <property type="evidence" value="ECO:0007669"/>
    <property type="project" value="TreeGrafter"/>
</dbReference>
<organism evidence="3 4">
    <name type="scientific">Oceanospirillum linum</name>
    <dbReference type="NCBI Taxonomy" id="966"/>
    <lineage>
        <taxon>Bacteria</taxon>
        <taxon>Pseudomonadati</taxon>
        <taxon>Pseudomonadota</taxon>
        <taxon>Gammaproteobacteria</taxon>
        <taxon>Oceanospirillales</taxon>
        <taxon>Oceanospirillaceae</taxon>
        <taxon>Oceanospirillum</taxon>
    </lineage>
</organism>